<evidence type="ECO:0000259" key="3">
    <source>
        <dbReference type="Pfam" id="PF26237"/>
    </source>
</evidence>
<feature type="region of interest" description="Disordered" evidence="1">
    <location>
        <begin position="86"/>
        <end position="110"/>
    </location>
</feature>
<comment type="caution">
    <text evidence="5">The sequence shown here is derived from an EMBL/GenBank/DDBJ whole genome shotgun (WGS) entry which is preliminary data.</text>
</comment>
<accession>A0AAE3FPX6</accession>
<gene>
    <name evidence="5" type="ORF">AArcSt11_02275</name>
</gene>
<feature type="domain" description="DUF8054" evidence="4">
    <location>
        <begin position="118"/>
        <end position="225"/>
    </location>
</feature>
<evidence type="ECO:0000256" key="1">
    <source>
        <dbReference type="SAM" id="MobiDB-lite"/>
    </source>
</evidence>
<dbReference type="InterPro" id="IPR058775">
    <property type="entry name" value="DUF8054_M"/>
</dbReference>
<protein>
    <submittedName>
        <fullName evidence="5">Uncharacterized protein</fullName>
    </submittedName>
</protein>
<evidence type="ECO:0000313" key="6">
    <source>
        <dbReference type="Proteomes" id="UP001202674"/>
    </source>
</evidence>
<evidence type="ECO:0000313" key="5">
    <source>
        <dbReference type="EMBL" id="MCL9812479.1"/>
    </source>
</evidence>
<dbReference type="InterPro" id="IPR058675">
    <property type="entry name" value="DUF8054_C"/>
</dbReference>
<reference evidence="5 6" key="1">
    <citation type="journal article" date="2022" name="Syst. Appl. Microbiol.">
        <title>Natronocalculus amylovorans gen. nov., sp. nov., and Natranaeroarchaeum aerophilus sp. nov., dominant culturable amylolytic natronoarchaea from hypersaline soda lakes in southwestern Siberia.</title>
        <authorList>
            <person name="Sorokin D.Y."/>
            <person name="Elcheninov A.G."/>
            <person name="Khizhniak T.V."/>
            <person name="Koenen M."/>
            <person name="Bale N.J."/>
            <person name="Damste J.S.S."/>
            <person name="Kublanov I.V."/>
        </authorList>
    </citation>
    <scope>NUCLEOTIDE SEQUENCE [LARGE SCALE GENOMIC DNA]</scope>
    <source>
        <strain evidence="5 6">AArc-St1-1</strain>
    </source>
</reference>
<dbReference type="Pfam" id="PF26237">
    <property type="entry name" value="DUF8054_C"/>
    <property type="match status" value="1"/>
</dbReference>
<dbReference type="Proteomes" id="UP001202674">
    <property type="component" value="Unassembled WGS sequence"/>
</dbReference>
<feature type="domain" description="DUF8054" evidence="3">
    <location>
        <begin position="228"/>
        <end position="273"/>
    </location>
</feature>
<name>A0AAE3FPX6_9EURY</name>
<organism evidence="5 6">
    <name type="scientific">Natranaeroarchaeum aerophilus</name>
    <dbReference type="NCBI Taxonomy" id="2917711"/>
    <lineage>
        <taxon>Archaea</taxon>
        <taxon>Methanobacteriati</taxon>
        <taxon>Methanobacteriota</taxon>
        <taxon>Stenosarchaea group</taxon>
        <taxon>Halobacteria</taxon>
        <taxon>Halobacteriales</taxon>
        <taxon>Natronoarchaeaceae</taxon>
        <taxon>Natranaeroarchaeum</taxon>
    </lineage>
</organism>
<proteinExistence type="predicted"/>
<feature type="domain" description="DUF8054" evidence="2">
    <location>
        <begin position="12"/>
        <end position="85"/>
    </location>
</feature>
<dbReference type="RefSeq" id="WP_250594209.1">
    <property type="nucleotide sequence ID" value="NZ_JAKRVY010000001.1"/>
</dbReference>
<evidence type="ECO:0000259" key="4">
    <source>
        <dbReference type="Pfam" id="PF26238"/>
    </source>
</evidence>
<dbReference type="InterPro" id="IPR058674">
    <property type="entry name" value="DUF8054_N"/>
</dbReference>
<keyword evidence="6" id="KW-1185">Reference proteome</keyword>
<dbReference type="Pfam" id="PF26238">
    <property type="entry name" value="DUF8054_M"/>
    <property type="match status" value="1"/>
</dbReference>
<sequence>MSLIDSLARGIDALRRPEFTGENRCDACTVVNAAIVAVVGLVLYKVRKPLGYLAVAVGSALVYLRGYVVPGTPSFAPELVRPLPIDFDHDEPEGVGSGSLTGSDEDAEPSEFDGEEIIEALARAEVVEAGEEQLYLNESFRENWEARIEELGELEPDALADRTAVASPHDVEGEVHGNRILLKGAGRDVWLSHPIAIAEAAATETLANWDVDAEMRAAAAEPLRTFIELCPACGGDVRETTLRQCCGGPGSYQSRPGQLVLACEDCDTVLFEFDDVAV</sequence>
<dbReference type="Pfam" id="PF26236">
    <property type="entry name" value="DUF8054_N"/>
    <property type="match status" value="1"/>
</dbReference>
<dbReference type="EMBL" id="JAKRVY010000001">
    <property type="protein sequence ID" value="MCL9812479.1"/>
    <property type="molecule type" value="Genomic_DNA"/>
</dbReference>
<dbReference type="AlphaFoldDB" id="A0AAE3FPX6"/>
<evidence type="ECO:0000259" key="2">
    <source>
        <dbReference type="Pfam" id="PF26236"/>
    </source>
</evidence>